<organism evidence="3">
    <name type="scientific">Rhodosorus marinus</name>
    <dbReference type="NCBI Taxonomy" id="101924"/>
    <lineage>
        <taxon>Eukaryota</taxon>
        <taxon>Rhodophyta</taxon>
        <taxon>Stylonematophyceae</taxon>
        <taxon>Stylonematales</taxon>
        <taxon>Stylonemataceae</taxon>
        <taxon>Rhodosorus</taxon>
    </lineage>
</organism>
<protein>
    <recommendedName>
        <fullName evidence="2">WLM domain-containing protein</fullName>
    </recommendedName>
</protein>
<accession>A0A7S2ZG28</accession>
<dbReference type="PROSITE" id="PS51397">
    <property type="entry name" value="WLM"/>
    <property type="match status" value="1"/>
</dbReference>
<dbReference type="InterPro" id="IPR053000">
    <property type="entry name" value="WSS1-like_metalloprotease"/>
</dbReference>
<feature type="region of interest" description="Disordered" evidence="1">
    <location>
        <begin position="212"/>
        <end position="284"/>
    </location>
</feature>
<dbReference type="PANTHER" id="PTHR46622">
    <property type="entry name" value="DNA-DEPENDENT METALLOPROTEASE WSS1"/>
    <property type="match status" value="1"/>
</dbReference>
<evidence type="ECO:0000259" key="2">
    <source>
        <dbReference type="PROSITE" id="PS51397"/>
    </source>
</evidence>
<evidence type="ECO:0000313" key="3">
    <source>
        <dbReference type="EMBL" id="CAE0039173.1"/>
    </source>
</evidence>
<dbReference type="GO" id="GO:0005634">
    <property type="term" value="C:nucleus"/>
    <property type="evidence" value="ECO:0007669"/>
    <property type="project" value="TreeGrafter"/>
</dbReference>
<dbReference type="GO" id="GO:0008237">
    <property type="term" value="F:metallopeptidase activity"/>
    <property type="evidence" value="ECO:0007669"/>
    <property type="project" value="TreeGrafter"/>
</dbReference>
<gene>
    <name evidence="3" type="ORF">RMAR00112_LOCUS7132</name>
</gene>
<dbReference type="AlphaFoldDB" id="A0A7S2ZG28"/>
<dbReference type="PANTHER" id="PTHR46622:SF1">
    <property type="entry name" value="DNA-DEPENDENT METALLOPROTEASE WSS1"/>
    <property type="match status" value="1"/>
</dbReference>
<dbReference type="EMBL" id="HBHW01009433">
    <property type="protein sequence ID" value="CAE0039173.1"/>
    <property type="molecule type" value="Transcribed_RNA"/>
</dbReference>
<dbReference type="Pfam" id="PF08325">
    <property type="entry name" value="WLM"/>
    <property type="match status" value="1"/>
</dbReference>
<dbReference type="GO" id="GO:0006281">
    <property type="term" value="P:DNA repair"/>
    <property type="evidence" value="ECO:0007669"/>
    <property type="project" value="TreeGrafter"/>
</dbReference>
<sequence length="295" mass="33126">MVINTLDSEIFCVCEEVVTLGLPGDKNAKEILNRAAEMVKPIMAEKKWKVRVLAEFYPPQSNLLGLNHDHGRKIEIRLRNPRDENQFLSEESVLQTLLHELCHNEIGPHNEQFYKLLDEITAKAENLIISKGFSTTSGGKKLSNERRNPDVVDKRRLSAAAAERRLQRQQLFSKPVRLGGGQDQLHRIIDPREMAYNAAMRRRKDDVWCGARHGDSSGSSGQENKADFGGSTAGPAANSKETMEVIMIESDSEPEVILDSKENEEETTMPKREPVNVKTRSNPVALAALRRMGQT</sequence>
<evidence type="ECO:0000256" key="1">
    <source>
        <dbReference type="SAM" id="MobiDB-lite"/>
    </source>
</evidence>
<feature type="compositionally biased region" description="Acidic residues" evidence="1">
    <location>
        <begin position="250"/>
        <end position="267"/>
    </location>
</feature>
<dbReference type="InterPro" id="IPR013536">
    <property type="entry name" value="WLM_dom"/>
</dbReference>
<name>A0A7S2ZG28_9RHOD</name>
<proteinExistence type="predicted"/>
<reference evidence="3" key="1">
    <citation type="submission" date="2021-01" db="EMBL/GenBank/DDBJ databases">
        <authorList>
            <person name="Corre E."/>
            <person name="Pelletier E."/>
            <person name="Niang G."/>
            <person name="Scheremetjew M."/>
            <person name="Finn R."/>
            <person name="Kale V."/>
            <person name="Holt S."/>
            <person name="Cochrane G."/>
            <person name="Meng A."/>
            <person name="Brown T."/>
            <person name="Cohen L."/>
        </authorList>
    </citation>
    <scope>NUCLEOTIDE SEQUENCE</scope>
    <source>
        <strain evidence="3">CCMP 769</strain>
    </source>
</reference>
<feature type="domain" description="WLM" evidence="2">
    <location>
        <begin position="1"/>
        <end position="167"/>
    </location>
</feature>